<sequence length="63" mass="7109">MRPVLPTRAKELSRATVVNSVHFAQIRISSCPGIPVRTENEVIWQKEELTLSNLPTSKEAEHL</sequence>
<comment type="caution">
    <text evidence="1">The sequence shown here is derived from an EMBL/GenBank/DDBJ whole genome shotgun (WGS) entry which is preliminary data.</text>
</comment>
<evidence type="ECO:0000313" key="2">
    <source>
        <dbReference type="Proteomes" id="UP001162162"/>
    </source>
</evidence>
<keyword evidence="2" id="KW-1185">Reference proteome</keyword>
<protein>
    <submittedName>
        <fullName evidence="1">Uncharacterized protein</fullName>
    </submittedName>
</protein>
<dbReference type="Proteomes" id="UP001162162">
    <property type="component" value="Unassembled WGS sequence"/>
</dbReference>
<dbReference type="EMBL" id="JAPWTK010000106">
    <property type="protein sequence ID" value="KAJ8950016.1"/>
    <property type="molecule type" value="Genomic_DNA"/>
</dbReference>
<reference evidence="1" key="1">
    <citation type="journal article" date="2023" name="Insect Mol. Biol.">
        <title>Genome sequencing provides insights into the evolution of gene families encoding plant cell wall-degrading enzymes in longhorned beetles.</title>
        <authorList>
            <person name="Shin N.R."/>
            <person name="Okamura Y."/>
            <person name="Kirsch R."/>
            <person name="Pauchet Y."/>
        </authorList>
    </citation>
    <scope>NUCLEOTIDE SEQUENCE</scope>
    <source>
        <strain evidence="1">AMC_N1</strain>
    </source>
</reference>
<name>A0AAV8YHP8_9CUCU</name>
<dbReference type="AlphaFoldDB" id="A0AAV8YHP8"/>
<gene>
    <name evidence="1" type="ORF">NQ318_002428</name>
</gene>
<organism evidence="1 2">
    <name type="scientific">Aromia moschata</name>
    <dbReference type="NCBI Taxonomy" id="1265417"/>
    <lineage>
        <taxon>Eukaryota</taxon>
        <taxon>Metazoa</taxon>
        <taxon>Ecdysozoa</taxon>
        <taxon>Arthropoda</taxon>
        <taxon>Hexapoda</taxon>
        <taxon>Insecta</taxon>
        <taxon>Pterygota</taxon>
        <taxon>Neoptera</taxon>
        <taxon>Endopterygota</taxon>
        <taxon>Coleoptera</taxon>
        <taxon>Polyphaga</taxon>
        <taxon>Cucujiformia</taxon>
        <taxon>Chrysomeloidea</taxon>
        <taxon>Cerambycidae</taxon>
        <taxon>Cerambycinae</taxon>
        <taxon>Callichromatini</taxon>
        <taxon>Aromia</taxon>
    </lineage>
</organism>
<accession>A0AAV8YHP8</accession>
<evidence type="ECO:0000313" key="1">
    <source>
        <dbReference type="EMBL" id="KAJ8950016.1"/>
    </source>
</evidence>
<proteinExistence type="predicted"/>